<dbReference type="GO" id="GO:0005743">
    <property type="term" value="C:mitochondrial inner membrane"/>
    <property type="evidence" value="ECO:0007669"/>
    <property type="project" value="UniProtKB-SubCell"/>
</dbReference>
<keyword evidence="3" id="KW-0496">Mitochondrion</keyword>
<dbReference type="SMART" id="SM01024">
    <property type="entry name" value="BCS1_N"/>
    <property type="match status" value="1"/>
</dbReference>
<dbReference type="PANTHER" id="PTHR23070">
    <property type="entry name" value="BCS1 AAA-TYPE ATPASE"/>
    <property type="match status" value="1"/>
</dbReference>
<evidence type="ECO:0000256" key="1">
    <source>
        <dbReference type="ARBA" id="ARBA00004434"/>
    </source>
</evidence>
<evidence type="ECO:0000259" key="6">
    <source>
        <dbReference type="SMART" id="SM01024"/>
    </source>
</evidence>
<evidence type="ECO:0000313" key="7">
    <source>
        <dbReference type="EMBL" id="KAF1802163.1"/>
    </source>
</evidence>
<dbReference type="InterPro" id="IPR003959">
    <property type="entry name" value="ATPase_AAA_core"/>
</dbReference>
<dbReference type="Gene3D" id="3.40.50.300">
    <property type="entry name" value="P-loop containing nucleotide triphosphate hydrolases"/>
    <property type="match status" value="1"/>
</dbReference>
<keyword evidence="7" id="KW-0378">Hydrolase</keyword>
<dbReference type="SUPFAM" id="SSF52540">
    <property type="entry name" value="P-loop containing nucleoside triphosphate hydrolases"/>
    <property type="match status" value="1"/>
</dbReference>
<feature type="domain" description="BCS1 N-terminal" evidence="6">
    <location>
        <begin position="51"/>
        <end position="255"/>
    </location>
</feature>
<protein>
    <submittedName>
        <fullName evidence="7">P-loop containing nucleoside triphosphate hydrolase protein</fullName>
    </submittedName>
</protein>
<evidence type="ECO:0000256" key="3">
    <source>
        <dbReference type="ARBA" id="ARBA00022792"/>
    </source>
</evidence>
<keyword evidence="3" id="KW-0999">Mitochondrion inner membrane</keyword>
<dbReference type="InterPro" id="IPR003593">
    <property type="entry name" value="AAA+_ATPase"/>
</dbReference>
<dbReference type="InterPro" id="IPR050747">
    <property type="entry name" value="Mitochondrial_chaperone_BCS1"/>
</dbReference>
<dbReference type="AlphaFoldDB" id="A0A8H4BHC8"/>
<comment type="caution">
    <text evidence="7">The sequence shown here is derived from an EMBL/GenBank/DDBJ whole genome shotgun (WGS) entry which is preliminary data.</text>
</comment>
<proteinExistence type="inferred from homology"/>
<feature type="region of interest" description="Disordered" evidence="4">
    <location>
        <begin position="538"/>
        <end position="608"/>
    </location>
</feature>
<feature type="domain" description="AAA+ ATPase" evidence="5">
    <location>
        <begin position="286"/>
        <end position="423"/>
    </location>
</feature>
<dbReference type="Pfam" id="PF00004">
    <property type="entry name" value="AAA"/>
    <property type="match status" value="1"/>
</dbReference>
<comment type="similarity">
    <text evidence="2">Belongs to the AAA ATPase family. BCS1 subfamily.</text>
</comment>
<dbReference type="EMBL" id="JAAECE010000004">
    <property type="protein sequence ID" value="KAF1802163.1"/>
    <property type="molecule type" value="Genomic_DNA"/>
</dbReference>
<dbReference type="Proteomes" id="UP000469890">
    <property type="component" value="Unassembled WGS sequence"/>
</dbReference>
<organism evidence="7 8">
    <name type="scientific">Mucor circinelloides f. lusitanicus</name>
    <name type="common">Mucor racemosus var. lusitanicus</name>
    <dbReference type="NCBI Taxonomy" id="29924"/>
    <lineage>
        <taxon>Eukaryota</taxon>
        <taxon>Fungi</taxon>
        <taxon>Fungi incertae sedis</taxon>
        <taxon>Mucoromycota</taxon>
        <taxon>Mucoromycotina</taxon>
        <taxon>Mucoromycetes</taxon>
        <taxon>Mucorales</taxon>
        <taxon>Mucorineae</taxon>
        <taxon>Mucoraceae</taxon>
        <taxon>Mucor</taxon>
    </lineage>
</organism>
<feature type="compositionally biased region" description="Low complexity" evidence="4">
    <location>
        <begin position="542"/>
        <end position="568"/>
    </location>
</feature>
<dbReference type="InterPro" id="IPR014851">
    <property type="entry name" value="BCS1_N"/>
</dbReference>
<keyword evidence="3" id="KW-0472">Membrane</keyword>
<dbReference type="GO" id="GO:0016887">
    <property type="term" value="F:ATP hydrolysis activity"/>
    <property type="evidence" value="ECO:0007669"/>
    <property type="project" value="InterPro"/>
</dbReference>
<reference evidence="7 8" key="1">
    <citation type="submission" date="2019-09" db="EMBL/GenBank/DDBJ databases">
        <authorList>
            <consortium name="DOE Joint Genome Institute"/>
            <person name="Mondo S.J."/>
            <person name="Navarro-Mendoza M.I."/>
            <person name="Perez-Arques C."/>
            <person name="Panchal S."/>
            <person name="Nicolas F.E."/>
            <person name="Ganguly P."/>
            <person name="Pangilinan J."/>
            <person name="Grigoriev I."/>
            <person name="Heitman J."/>
            <person name="Sanya K."/>
            <person name="Garre V."/>
        </authorList>
    </citation>
    <scope>NUCLEOTIDE SEQUENCE [LARGE SCALE GENOMIC DNA]</scope>
    <source>
        <strain evidence="7 8">MU402</strain>
    </source>
</reference>
<sequence length="608" mass="69786">MFASYFLNRLLDVFEVISNESFWINLLGERLLFILKRYAGNDTILVCVFLTLIPGISQVTKAFYDYCKRIKEEMFYVSVVIGDNELIFTPVDEYVTKHFHGIDTLRHVRGKTGYADPADQVQKSSYYSYYRRHQQNDQDNTPLIDLIPKKYREFAIRHKGYLIYVNRKDEAPSSDNVRSPFLSMASMRTDTIEIKMRSRDLPKLRSFIQDWVDEYYNARKNKLIIYKCNFNNHGWDDDNQWKEHGYRKIRSFNSVVLKKGEQERILNDILTFKESKEWYNDRGIPYRRGYLLHGPPGTGKTSFIQSLASKVKMNVAILNLSAASNDDSLSSAMAQLPKSCILVIEDVDHYQFDEGLQEKKDDSKANKKNSSSVSVSGILNAIDGIASLEESIIFMTCNDMNTIPPALIRPGRIDLKLHMGYIDDYQAKLIFWRFFCMEEKETALEDIPTEKYPLLATTVHELIQRIRETAHQVSKKKNISLEISPAELISYLLFHALKFKLSKQPQHLDLCCQSILDHIPELIESVATDRKQAIEHAKKKALLQQQEQQQNDASSSSSTADSTTTSEARIPTPPTSPSVEKKTIATNTGDTDSDHGNEEQQQAQDTSS</sequence>
<comment type="subcellular location">
    <subcellularLocation>
        <location evidence="1">Mitochondrion inner membrane</location>
        <topology evidence="1">Single-pass membrane protein</topology>
    </subcellularLocation>
</comment>
<feature type="compositionally biased region" description="Polar residues" evidence="4">
    <location>
        <begin position="599"/>
        <end position="608"/>
    </location>
</feature>
<evidence type="ECO:0000256" key="2">
    <source>
        <dbReference type="ARBA" id="ARBA00007448"/>
    </source>
</evidence>
<dbReference type="Pfam" id="PF08740">
    <property type="entry name" value="BCS1_N"/>
    <property type="match status" value="1"/>
</dbReference>
<name>A0A8H4BHC8_MUCCL</name>
<evidence type="ECO:0000313" key="8">
    <source>
        <dbReference type="Proteomes" id="UP000469890"/>
    </source>
</evidence>
<evidence type="ECO:0000256" key="4">
    <source>
        <dbReference type="SAM" id="MobiDB-lite"/>
    </source>
</evidence>
<dbReference type="InterPro" id="IPR027417">
    <property type="entry name" value="P-loop_NTPase"/>
</dbReference>
<dbReference type="SMART" id="SM00382">
    <property type="entry name" value="AAA"/>
    <property type="match status" value="1"/>
</dbReference>
<accession>A0A8H4BHC8</accession>
<dbReference type="GO" id="GO:0005524">
    <property type="term" value="F:ATP binding"/>
    <property type="evidence" value="ECO:0007669"/>
    <property type="project" value="InterPro"/>
</dbReference>
<gene>
    <name evidence="7" type="ORF">FB192DRAFT_1458118</name>
</gene>
<evidence type="ECO:0000259" key="5">
    <source>
        <dbReference type="SMART" id="SM00382"/>
    </source>
</evidence>